<protein>
    <submittedName>
        <fullName evidence="1">Uncharacterized protein</fullName>
    </submittedName>
</protein>
<proteinExistence type="predicted"/>
<organism evidence="1">
    <name type="scientific">Octopus bimaculoides</name>
    <name type="common">California two-spotted octopus</name>
    <dbReference type="NCBI Taxonomy" id="37653"/>
    <lineage>
        <taxon>Eukaryota</taxon>
        <taxon>Metazoa</taxon>
        <taxon>Spiralia</taxon>
        <taxon>Lophotrochozoa</taxon>
        <taxon>Mollusca</taxon>
        <taxon>Cephalopoda</taxon>
        <taxon>Coleoidea</taxon>
        <taxon>Octopodiformes</taxon>
        <taxon>Octopoda</taxon>
        <taxon>Incirrata</taxon>
        <taxon>Octopodidae</taxon>
        <taxon>Octopus</taxon>
    </lineage>
</organism>
<gene>
    <name evidence="1" type="ORF">OCBIM_22025830mg</name>
</gene>
<accession>A0A0L8GZM7</accession>
<dbReference type="EMBL" id="KQ419909">
    <property type="protein sequence ID" value="KOF82020.1"/>
    <property type="molecule type" value="Genomic_DNA"/>
</dbReference>
<evidence type="ECO:0000313" key="1">
    <source>
        <dbReference type="EMBL" id="KOF82020.1"/>
    </source>
</evidence>
<reference evidence="1" key="1">
    <citation type="submission" date="2015-07" db="EMBL/GenBank/DDBJ databases">
        <title>MeaNS - Measles Nucleotide Surveillance Program.</title>
        <authorList>
            <person name="Tran T."/>
            <person name="Druce J."/>
        </authorList>
    </citation>
    <scope>NUCLEOTIDE SEQUENCE</scope>
    <source>
        <strain evidence="1">UCB-OBI-ISO-001</strain>
        <tissue evidence="1">Gonad</tissue>
    </source>
</reference>
<dbReference type="AlphaFoldDB" id="A0A0L8GZM7"/>
<name>A0A0L8GZM7_OCTBM</name>
<sequence length="120" mass="13327">MDGGKLEESLEHWGKKHLIASPGSLHTGFNSSQDQTFASMVFTKPIPLKIAGLYQNEKSLSSSSFITFVLLCGHLEITILFNIDTFRSICNYSYIIPLILSVSSISEIVNHNVIYSCDNI</sequence>